<evidence type="ECO:0000256" key="1">
    <source>
        <dbReference type="SAM" id="MobiDB-lite"/>
    </source>
</evidence>
<proteinExistence type="predicted"/>
<organism evidence="2 3">
    <name type="scientific">Raineyella fluvialis</name>
    <dbReference type="NCBI Taxonomy" id="2662261"/>
    <lineage>
        <taxon>Bacteria</taxon>
        <taxon>Bacillati</taxon>
        <taxon>Actinomycetota</taxon>
        <taxon>Actinomycetes</taxon>
        <taxon>Propionibacteriales</taxon>
        <taxon>Propionibacteriaceae</taxon>
        <taxon>Raineyella</taxon>
    </lineage>
</organism>
<name>A0A5Q2FJL0_9ACTN</name>
<evidence type="ECO:0000313" key="2">
    <source>
        <dbReference type="EMBL" id="QGF24506.1"/>
    </source>
</evidence>
<dbReference type="EMBL" id="CP045725">
    <property type="protein sequence ID" value="QGF24506.1"/>
    <property type="molecule type" value="Genomic_DNA"/>
</dbReference>
<dbReference type="RefSeq" id="WP_153573035.1">
    <property type="nucleotide sequence ID" value="NZ_CP045725.1"/>
</dbReference>
<feature type="region of interest" description="Disordered" evidence="1">
    <location>
        <begin position="1"/>
        <end position="61"/>
    </location>
</feature>
<sequence length="61" mass="6462">MSTDIAGGRVPDPGGERPPAPGWTGRFTGTTAPAVESGAAPWRRRWAQSVPATPEHPRIWG</sequence>
<reference evidence="2 3" key="1">
    <citation type="submission" date="2019-10" db="EMBL/GenBank/DDBJ databases">
        <title>Genomic analysis of Raineyella sp. CBA3103.</title>
        <authorList>
            <person name="Roh S.W."/>
        </authorList>
    </citation>
    <scope>NUCLEOTIDE SEQUENCE [LARGE SCALE GENOMIC DNA]</scope>
    <source>
        <strain evidence="2 3">CBA3103</strain>
    </source>
</reference>
<keyword evidence="3" id="KW-1185">Reference proteome</keyword>
<gene>
    <name evidence="2" type="ORF">Rai3103_13560</name>
</gene>
<dbReference type="KEGG" id="rain:Rai3103_13560"/>
<protein>
    <submittedName>
        <fullName evidence="2">Uncharacterized protein</fullName>
    </submittedName>
</protein>
<accession>A0A5Q2FJL0</accession>
<dbReference type="AlphaFoldDB" id="A0A5Q2FJL0"/>
<evidence type="ECO:0000313" key="3">
    <source>
        <dbReference type="Proteomes" id="UP000386847"/>
    </source>
</evidence>
<dbReference type="Proteomes" id="UP000386847">
    <property type="component" value="Chromosome"/>
</dbReference>